<reference evidence="3" key="1">
    <citation type="submission" date="2016-11" db="EMBL/GenBank/DDBJ databases">
        <authorList>
            <person name="Varghese N."/>
            <person name="Submissions S."/>
        </authorList>
    </citation>
    <scope>NUCLEOTIDE SEQUENCE [LARGE SCALE GENOMIC DNA]</scope>
    <source>
        <strain evidence="3">DSM 18095</strain>
    </source>
</reference>
<keyword evidence="1" id="KW-0472">Membrane</keyword>
<dbReference type="EMBL" id="FQTY01000004">
    <property type="protein sequence ID" value="SHE61567.1"/>
    <property type="molecule type" value="Genomic_DNA"/>
</dbReference>
<feature type="transmembrane region" description="Helical" evidence="1">
    <location>
        <begin position="41"/>
        <end position="63"/>
    </location>
</feature>
<dbReference type="Proteomes" id="UP000184114">
    <property type="component" value="Unassembled WGS sequence"/>
</dbReference>
<organism evidence="2 3">
    <name type="scientific">Tissierella praeacuta DSM 18095</name>
    <dbReference type="NCBI Taxonomy" id="1123404"/>
    <lineage>
        <taxon>Bacteria</taxon>
        <taxon>Bacillati</taxon>
        <taxon>Bacillota</taxon>
        <taxon>Tissierellia</taxon>
        <taxon>Tissierellales</taxon>
        <taxon>Tissierellaceae</taxon>
        <taxon>Tissierella</taxon>
    </lineage>
</organism>
<keyword evidence="3" id="KW-1185">Reference proteome</keyword>
<gene>
    <name evidence="2" type="ORF">SAMN02745784_01251</name>
</gene>
<evidence type="ECO:0000256" key="1">
    <source>
        <dbReference type="SAM" id="Phobius"/>
    </source>
</evidence>
<evidence type="ECO:0000313" key="2">
    <source>
        <dbReference type="EMBL" id="SHE61567.1"/>
    </source>
</evidence>
<name>A0A1M4UY63_9FIRM</name>
<feature type="transmembrane region" description="Helical" evidence="1">
    <location>
        <begin position="75"/>
        <end position="92"/>
    </location>
</feature>
<dbReference type="AlphaFoldDB" id="A0A1M4UY63"/>
<dbReference type="RefSeq" id="WP_072974390.1">
    <property type="nucleotide sequence ID" value="NZ_FQTY01000004.1"/>
</dbReference>
<dbReference type="GeneID" id="90995620"/>
<protein>
    <submittedName>
        <fullName evidence="2">Uncharacterized protein</fullName>
    </submittedName>
</protein>
<proteinExistence type="predicted"/>
<dbReference type="STRING" id="1123404.SAMN02745784_01251"/>
<keyword evidence="1" id="KW-1133">Transmembrane helix</keyword>
<evidence type="ECO:0000313" key="3">
    <source>
        <dbReference type="Proteomes" id="UP000184114"/>
    </source>
</evidence>
<accession>A0A1M4UY63</accession>
<sequence length="129" mass="15149">MKKNAVLVLTRTLYTLFITGTLISLFIAYKDIDSNLAFKFVMGYLFFTFFMILYVPFVTILNSRRLKWVEIRKRLFKFIALFALFGAVNYVFDYVFRPSNIDLFRAFSNAIGLAFGISFIDVIFLKKEK</sequence>
<keyword evidence="1" id="KW-0812">Transmembrane</keyword>
<feature type="transmembrane region" description="Helical" evidence="1">
    <location>
        <begin position="12"/>
        <end position="29"/>
    </location>
</feature>
<feature type="transmembrane region" description="Helical" evidence="1">
    <location>
        <begin position="104"/>
        <end position="125"/>
    </location>
</feature>